<proteinExistence type="predicted"/>
<feature type="region of interest" description="Disordered" evidence="4">
    <location>
        <begin position="1"/>
        <end position="40"/>
    </location>
</feature>
<dbReference type="PANTHER" id="PTHR33388:SF1">
    <property type="entry name" value="PROTEIN SPEAR2"/>
    <property type="match status" value="1"/>
</dbReference>
<evidence type="ECO:0000313" key="5">
    <source>
        <dbReference type="EMBL" id="KAH6837336.1"/>
    </source>
</evidence>
<comment type="caution">
    <text evidence="5">The sequence shown here is derived from an EMBL/GenBank/DDBJ whole genome shotgun (WGS) entry which is preliminary data.</text>
</comment>
<name>A0AAD4JPR1_PERFH</name>
<dbReference type="PANTHER" id="PTHR33388">
    <property type="entry name" value="OS01G0212500 PROTEIN"/>
    <property type="match status" value="1"/>
</dbReference>
<dbReference type="EMBL" id="SDAM02000018">
    <property type="protein sequence ID" value="KAH6837336.1"/>
    <property type="molecule type" value="Genomic_DNA"/>
</dbReference>
<keyword evidence="1" id="KW-0678">Repressor</keyword>
<keyword evidence="2" id="KW-0805">Transcription regulation</keyword>
<keyword evidence="6" id="KW-1185">Reference proteome</keyword>
<dbReference type="GO" id="GO:0003700">
    <property type="term" value="F:DNA-binding transcription factor activity"/>
    <property type="evidence" value="ECO:0007669"/>
    <property type="project" value="InterPro"/>
</dbReference>
<gene>
    <name evidence="5" type="ORF">C2S53_009596</name>
</gene>
<feature type="compositionally biased region" description="Gly residues" evidence="4">
    <location>
        <begin position="13"/>
        <end position="22"/>
    </location>
</feature>
<evidence type="ECO:0000256" key="4">
    <source>
        <dbReference type="SAM" id="MobiDB-lite"/>
    </source>
</evidence>
<feature type="region of interest" description="Disordered" evidence="4">
    <location>
        <begin position="247"/>
        <end position="267"/>
    </location>
</feature>
<reference evidence="5 6" key="1">
    <citation type="journal article" date="2021" name="Nat. Commun.">
        <title>Incipient diploidization of the medicinal plant Perilla within 10,000 years.</title>
        <authorList>
            <person name="Zhang Y."/>
            <person name="Shen Q."/>
            <person name="Leng L."/>
            <person name="Zhang D."/>
            <person name="Chen S."/>
            <person name="Shi Y."/>
            <person name="Ning Z."/>
            <person name="Chen S."/>
        </authorList>
    </citation>
    <scope>NUCLEOTIDE SEQUENCE [LARGE SCALE GENOMIC DNA]</scope>
    <source>
        <strain evidence="6">cv. PC099</strain>
    </source>
</reference>
<protein>
    <submittedName>
        <fullName evidence="5">Uncharacterized protein</fullName>
    </submittedName>
</protein>
<dbReference type="InterPro" id="IPR014855">
    <property type="entry name" value="NOZZLE"/>
</dbReference>
<keyword evidence="3" id="KW-0804">Transcription</keyword>
<organism evidence="5 6">
    <name type="scientific">Perilla frutescens var. hirtella</name>
    <name type="common">Perilla citriodora</name>
    <name type="synonym">Perilla setoyensis</name>
    <dbReference type="NCBI Taxonomy" id="608512"/>
    <lineage>
        <taxon>Eukaryota</taxon>
        <taxon>Viridiplantae</taxon>
        <taxon>Streptophyta</taxon>
        <taxon>Embryophyta</taxon>
        <taxon>Tracheophyta</taxon>
        <taxon>Spermatophyta</taxon>
        <taxon>Magnoliopsida</taxon>
        <taxon>eudicotyledons</taxon>
        <taxon>Gunneridae</taxon>
        <taxon>Pentapetalae</taxon>
        <taxon>asterids</taxon>
        <taxon>lamiids</taxon>
        <taxon>Lamiales</taxon>
        <taxon>Lamiaceae</taxon>
        <taxon>Nepetoideae</taxon>
        <taxon>Elsholtzieae</taxon>
        <taxon>Perilla</taxon>
    </lineage>
</organism>
<dbReference type="Proteomes" id="UP001190926">
    <property type="component" value="Unassembled WGS sequence"/>
</dbReference>
<dbReference type="AlphaFoldDB" id="A0AAD4JPR1"/>
<evidence type="ECO:0000256" key="1">
    <source>
        <dbReference type="ARBA" id="ARBA00022491"/>
    </source>
</evidence>
<evidence type="ECO:0000313" key="6">
    <source>
        <dbReference type="Proteomes" id="UP001190926"/>
    </source>
</evidence>
<evidence type="ECO:0000256" key="3">
    <source>
        <dbReference type="ARBA" id="ARBA00023163"/>
    </source>
</evidence>
<dbReference type="Pfam" id="PF08744">
    <property type="entry name" value="NOZZLE"/>
    <property type="match status" value="1"/>
</dbReference>
<sequence>MAQEEHILSSSHSGGGDSGSGGVVSSDRSRNLKQKKIPQRGLGVAQLEKIRLEEQRKREALEAANALANNAIGSVNDAAAPCLTVQSPSFQSPNTLYRSSPSIPIQISNQFKGGGEDTNLQAISGSGNGNWARLWSSDYNHSRNDHLGTAAFRLQRNLQFDSNAAAAATPMPQRSFHLQRPASPVVNATSGISPSVLTSHMEPPSNQNIHPHGSNFASSWPEECKMVGMKRSYPFSLESPPPRSFPVHFDSKSRSDEFPPCSSGYTAQTEPRNMYIRAGPSNPSPLSEQNLRDDGRLNGDFLTLAPPAAWNTNHRYPLDHLEGSFGNQVHDSGPREQPFIFFPDRSDVDETEARVANANGEKGETIDLNLKL</sequence>
<dbReference type="InterPro" id="IPR040356">
    <property type="entry name" value="SPEAR"/>
</dbReference>
<evidence type="ECO:0000256" key="2">
    <source>
        <dbReference type="ARBA" id="ARBA00023015"/>
    </source>
</evidence>
<accession>A0AAD4JPR1</accession>